<organism evidence="1 2">
    <name type="scientific">Rhododendron molle</name>
    <name type="common">Chinese azalea</name>
    <name type="synonym">Azalea mollis</name>
    <dbReference type="NCBI Taxonomy" id="49168"/>
    <lineage>
        <taxon>Eukaryota</taxon>
        <taxon>Viridiplantae</taxon>
        <taxon>Streptophyta</taxon>
        <taxon>Embryophyta</taxon>
        <taxon>Tracheophyta</taxon>
        <taxon>Spermatophyta</taxon>
        <taxon>Magnoliopsida</taxon>
        <taxon>eudicotyledons</taxon>
        <taxon>Gunneridae</taxon>
        <taxon>Pentapetalae</taxon>
        <taxon>asterids</taxon>
        <taxon>Ericales</taxon>
        <taxon>Ericaceae</taxon>
        <taxon>Ericoideae</taxon>
        <taxon>Rhodoreae</taxon>
        <taxon>Rhododendron</taxon>
    </lineage>
</organism>
<reference evidence="1" key="1">
    <citation type="submission" date="2022-02" db="EMBL/GenBank/DDBJ databases">
        <title>Plant Genome Project.</title>
        <authorList>
            <person name="Zhang R.-G."/>
        </authorList>
    </citation>
    <scope>NUCLEOTIDE SEQUENCE</scope>
    <source>
        <strain evidence="1">AT1</strain>
    </source>
</reference>
<dbReference type="EMBL" id="CM046388">
    <property type="protein sequence ID" value="KAI8574203.1"/>
    <property type="molecule type" value="Genomic_DNA"/>
</dbReference>
<comment type="caution">
    <text evidence="1">The sequence shown here is derived from an EMBL/GenBank/DDBJ whole genome shotgun (WGS) entry which is preliminary data.</text>
</comment>
<accession>A0ACC0Q862</accession>
<protein>
    <submittedName>
        <fullName evidence="1">Uncharacterized protein</fullName>
    </submittedName>
</protein>
<dbReference type="Proteomes" id="UP001062846">
    <property type="component" value="Chromosome 1"/>
</dbReference>
<sequence length="104" mass="12253">MCTNVVPHPSRRYPRRQNEGHVCHFPTPQSLLPTKVCSYSTQPKRNPWKLYQIRRTHTTVRQIPPESPNKSRICRLQVWTDRDYKFRSLIMDNAGGTGQYSNKL</sequence>
<name>A0ACC0Q862_RHOML</name>
<proteinExistence type="predicted"/>
<evidence type="ECO:0000313" key="2">
    <source>
        <dbReference type="Proteomes" id="UP001062846"/>
    </source>
</evidence>
<evidence type="ECO:0000313" key="1">
    <source>
        <dbReference type="EMBL" id="KAI8574203.1"/>
    </source>
</evidence>
<keyword evidence="2" id="KW-1185">Reference proteome</keyword>
<gene>
    <name evidence="1" type="ORF">RHMOL_Rhmol01G0336500</name>
</gene>